<proteinExistence type="predicted"/>
<feature type="non-terminal residue" evidence="1">
    <location>
        <position position="1"/>
    </location>
</feature>
<protein>
    <submittedName>
        <fullName evidence="1">Uncharacterized protein</fullName>
    </submittedName>
</protein>
<accession>A0A382LCG8</accession>
<name>A0A382LCG8_9ZZZZ</name>
<gene>
    <name evidence="1" type="ORF">METZ01_LOCUS285405</name>
</gene>
<sequence length="119" mass="13606">VKTTRQSCQGALVCCWGFAKLALSSRRQLQPIVLINCIAGSQVAHRTLKPYKQASQPNCRVNRLRQTFRIPKFKFRVVAGAAKRDPRFLEVLAEAGKALTIYRSPHTIHHPIRQNRRLF</sequence>
<dbReference type="EMBL" id="UINC01085214">
    <property type="protein sequence ID" value="SVC32551.1"/>
    <property type="molecule type" value="Genomic_DNA"/>
</dbReference>
<evidence type="ECO:0000313" key="1">
    <source>
        <dbReference type="EMBL" id="SVC32551.1"/>
    </source>
</evidence>
<organism evidence="1">
    <name type="scientific">marine metagenome</name>
    <dbReference type="NCBI Taxonomy" id="408172"/>
    <lineage>
        <taxon>unclassified sequences</taxon>
        <taxon>metagenomes</taxon>
        <taxon>ecological metagenomes</taxon>
    </lineage>
</organism>
<dbReference type="AlphaFoldDB" id="A0A382LCG8"/>
<reference evidence="1" key="1">
    <citation type="submission" date="2018-05" db="EMBL/GenBank/DDBJ databases">
        <authorList>
            <person name="Lanie J.A."/>
            <person name="Ng W.-L."/>
            <person name="Kazmierczak K.M."/>
            <person name="Andrzejewski T.M."/>
            <person name="Davidsen T.M."/>
            <person name="Wayne K.J."/>
            <person name="Tettelin H."/>
            <person name="Glass J.I."/>
            <person name="Rusch D."/>
            <person name="Podicherti R."/>
            <person name="Tsui H.-C.T."/>
            <person name="Winkler M.E."/>
        </authorList>
    </citation>
    <scope>NUCLEOTIDE SEQUENCE</scope>
</reference>